<keyword evidence="6" id="KW-0175">Coiled coil</keyword>
<evidence type="ECO:0000256" key="7">
    <source>
        <dbReference type="SAM" id="Phobius"/>
    </source>
</evidence>
<dbReference type="GO" id="GO:0038199">
    <property type="term" value="F:ethylene receptor activity"/>
    <property type="evidence" value="ECO:0007669"/>
    <property type="project" value="TreeGrafter"/>
</dbReference>
<protein>
    <recommendedName>
        <fullName evidence="8">Ethylene receptor 1-like N-terminal domain-containing protein</fullName>
    </recommendedName>
</protein>
<keyword evidence="7" id="KW-0472">Membrane</keyword>
<evidence type="ECO:0000256" key="1">
    <source>
        <dbReference type="ARBA" id="ARBA00022679"/>
    </source>
</evidence>
<feature type="transmembrane region" description="Helical" evidence="7">
    <location>
        <begin position="54"/>
        <end position="75"/>
    </location>
</feature>
<reference evidence="9" key="1">
    <citation type="journal article" date="2017" name="Nature">
        <title>The genome of Chenopodium quinoa.</title>
        <authorList>
            <person name="Jarvis D.E."/>
            <person name="Ho Y.S."/>
            <person name="Lightfoot D.J."/>
            <person name="Schmoeckel S.M."/>
            <person name="Li B."/>
            <person name="Borm T.J.A."/>
            <person name="Ohyanagi H."/>
            <person name="Mineta K."/>
            <person name="Michell C.T."/>
            <person name="Saber N."/>
            <person name="Kharbatia N.M."/>
            <person name="Rupper R.R."/>
            <person name="Sharp A.R."/>
            <person name="Dally N."/>
            <person name="Boughton B.A."/>
            <person name="Woo Y.H."/>
            <person name="Gao G."/>
            <person name="Schijlen E.G.W.M."/>
            <person name="Guo X."/>
            <person name="Momin A.A."/>
            <person name="Negrao S."/>
            <person name="Al-Babili S."/>
            <person name="Gehring C."/>
            <person name="Roessner U."/>
            <person name="Jung C."/>
            <person name="Murphy K."/>
            <person name="Arold S.T."/>
            <person name="Gojobori T."/>
            <person name="van der Linden C.G."/>
            <person name="van Loo E.N."/>
            <person name="Jellen E.N."/>
            <person name="Maughan P.J."/>
            <person name="Tester M."/>
        </authorList>
    </citation>
    <scope>NUCLEOTIDE SEQUENCE [LARGE SCALE GENOMIC DNA]</scope>
    <source>
        <strain evidence="9">cv. PI 614886</strain>
    </source>
</reference>
<evidence type="ECO:0000313" key="10">
    <source>
        <dbReference type="Proteomes" id="UP000596660"/>
    </source>
</evidence>
<reference evidence="9" key="2">
    <citation type="submission" date="2021-03" db="UniProtKB">
        <authorList>
            <consortium name="EnsemblPlants"/>
        </authorList>
    </citation>
    <scope>IDENTIFICATION</scope>
</reference>
<dbReference type="Pfam" id="PF25487">
    <property type="entry name" value="ETR1_N"/>
    <property type="match status" value="1"/>
</dbReference>
<keyword evidence="4" id="KW-0418">Kinase</keyword>
<evidence type="ECO:0000256" key="2">
    <source>
        <dbReference type="ARBA" id="ARBA00022723"/>
    </source>
</evidence>
<sequence>MKYSNCIDEWSTDDFMVQLQHFCDASTAFMHFVIPLELIYFIRMYKVFPSKLAIIYFGTFSILCGVSYLTDLWRYSRYYKYSETSALVIKIVQVCAAVASWLTVVVMYFVTPKFLRIRENVHLLENRVDDLSRKKSLLLRKVATRRSIVNLIDVIRSTVYGYDIVESTLVGLGKIFDLEECSFWFPSHTNKSLQLSHSLNHVYSVGSVVPMNLPFVSKIINAVGAVRIPYTCPLVRANKCTKRAMKFEAVAIRVPLSFSESDDSLNACVMSYAVMVLVLPPDNIRKFRKYELELLGAVVKQVSVALGHASTIEDSFMARLVDAMGGEIWVESDV</sequence>
<keyword evidence="3" id="KW-0547">Nucleotide-binding</keyword>
<accession>A0A803NDX5</accession>
<evidence type="ECO:0000256" key="6">
    <source>
        <dbReference type="SAM" id="Coils"/>
    </source>
</evidence>
<keyword evidence="7" id="KW-0812">Transmembrane</keyword>
<dbReference type="Proteomes" id="UP000596660">
    <property type="component" value="Unplaced"/>
</dbReference>
<feature type="transmembrane region" description="Helical" evidence="7">
    <location>
        <begin position="87"/>
        <end position="110"/>
    </location>
</feature>
<feature type="coiled-coil region" evidence="6">
    <location>
        <begin position="114"/>
        <end position="141"/>
    </location>
</feature>
<dbReference type="PANTHER" id="PTHR24423:SF625">
    <property type="entry name" value="ETHYLENE RESPONSE SENSOR 1"/>
    <property type="match status" value="1"/>
</dbReference>
<dbReference type="EnsemblPlants" id="AUR62044322-RA">
    <property type="protein sequence ID" value="AUR62044322-RA:cds"/>
    <property type="gene ID" value="AUR62044322"/>
</dbReference>
<evidence type="ECO:0000256" key="5">
    <source>
        <dbReference type="ARBA" id="ARBA00022840"/>
    </source>
</evidence>
<dbReference type="GO" id="GO:0005783">
    <property type="term" value="C:endoplasmic reticulum"/>
    <property type="evidence" value="ECO:0007669"/>
    <property type="project" value="TreeGrafter"/>
</dbReference>
<dbReference type="Gramene" id="AUR62044322-RA">
    <property type="protein sequence ID" value="AUR62044322-RA:cds"/>
    <property type="gene ID" value="AUR62044322"/>
</dbReference>
<keyword evidence="5" id="KW-0067">ATP-binding</keyword>
<proteinExistence type="predicted"/>
<evidence type="ECO:0000256" key="4">
    <source>
        <dbReference type="ARBA" id="ARBA00022777"/>
    </source>
</evidence>
<dbReference type="InterPro" id="IPR058544">
    <property type="entry name" value="ETR1_N"/>
</dbReference>
<dbReference type="GO" id="GO:0005524">
    <property type="term" value="F:ATP binding"/>
    <property type="evidence" value="ECO:0007669"/>
    <property type="project" value="UniProtKB-KW"/>
</dbReference>
<keyword evidence="10" id="KW-1185">Reference proteome</keyword>
<organism evidence="9 10">
    <name type="scientific">Chenopodium quinoa</name>
    <name type="common">Quinoa</name>
    <dbReference type="NCBI Taxonomy" id="63459"/>
    <lineage>
        <taxon>Eukaryota</taxon>
        <taxon>Viridiplantae</taxon>
        <taxon>Streptophyta</taxon>
        <taxon>Embryophyta</taxon>
        <taxon>Tracheophyta</taxon>
        <taxon>Spermatophyta</taxon>
        <taxon>Magnoliopsida</taxon>
        <taxon>eudicotyledons</taxon>
        <taxon>Gunneridae</taxon>
        <taxon>Pentapetalae</taxon>
        <taxon>Caryophyllales</taxon>
        <taxon>Chenopodiaceae</taxon>
        <taxon>Chenopodioideae</taxon>
        <taxon>Atripliceae</taxon>
        <taxon>Chenopodium</taxon>
    </lineage>
</organism>
<evidence type="ECO:0000259" key="8">
    <source>
        <dbReference type="Pfam" id="PF25487"/>
    </source>
</evidence>
<evidence type="ECO:0000313" key="9">
    <source>
        <dbReference type="EnsemblPlants" id="AUR62044322-RA:cds"/>
    </source>
</evidence>
<dbReference type="OMA" id="HARNVNR"/>
<dbReference type="PANTHER" id="PTHR24423">
    <property type="entry name" value="TWO-COMPONENT SENSOR HISTIDINE KINASE"/>
    <property type="match status" value="1"/>
</dbReference>
<feature type="domain" description="Ethylene receptor 1-like N-terminal" evidence="8">
    <location>
        <begin position="16"/>
        <end position="117"/>
    </location>
</feature>
<feature type="transmembrane region" description="Helical" evidence="7">
    <location>
        <begin position="25"/>
        <end position="42"/>
    </location>
</feature>
<keyword evidence="2" id="KW-0479">Metal-binding</keyword>
<keyword evidence="1" id="KW-0808">Transferase</keyword>
<dbReference type="GO" id="GO:0046872">
    <property type="term" value="F:metal ion binding"/>
    <property type="evidence" value="ECO:0007669"/>
    <property type="project" value="UniProtKB-KW"/>
</dbReference>
<dbReference type="AlphaFoldDB" id="A0A803NDX5"/>
<keyword evidence="7" id="KW-1133">Transmembrane helix</keyword>
<dbReference type="GO" id="GO:0051740">
    <property type="term" value="F:ethylene binding"/>
    <property type="evidence" value="ECO:0007669"/>
    <property type="project" value="TreeGrafter"/>
</dbReference>
<name>A0A803NDX5_CHEQI</name>
<evidence type="ECO:0000256" key="3">
    <source>
        <dbReference type="ARBA" id="ARBA00022741"/>
    </source>
</evidence>
<dbReference type="GO" id="GO:0016301">
    <property type="term" value="F:kinase activity"/>
    <property type="evidence" value="ECO:0007669"/>
    <property type="project" value="UniProtKB-KW"/>
</dbReference>